<evidence type="ECO:0000256" key="4">
    <source>
        <dbReference type="ARBA" id="ARBA00022989"/>
    </source>
</evidence>
<dbReference type="OrthoDB" id="9768187at2"/>
<dbReference type="KEGG" id="bda:FSZ17_03010"/>
<keyword evidence="3" id="KW-0133">Cell shape</keyword>
<feature type="transmembrane region" description="Helical" evidence="6">
    <location>
        <begin position="357"/>
        <end position="377"/>
    </location>
</feature>
<dbReference type="PROSITE" id="PS51257">
    <property type="entry name" value="PROKAR_LIPOPROTEIN"/>
    <property type="match status" value="1"/>
</dbReference>
<dbReference type="PANTHER" id="PTHR30474:SF1">
    <property type="entry name" value="PEPTIDOGLYCAN GLYCOSYLTRANSFERASE MRDB"/>
    <property type="match status" value="1"/>
</dbReference>
<evidence type="ECO:0000256" key="6">
    <source>
        <dbReference type="SAM" id="Phobius"/>
    </source>
</evidence>
<proteinExistence type="predicted"/>
<feature type="transmembrane region" description="Helical" evidence="6">
    <location>
        <begin position="148"/>
        <end position="166"/>
    </location>
</feature>
<feature type="transmembrane region" description="Helical" evidence="6">
    <location>
        <begin position="12"/>
        <end position="32"/>
    </location>
</feature>
<evidence type="ECO:0000256" key="2">
    <source>
        <dbReference type="ARBA" id="ARBA00022692"/>
    </source>
</evidence>
<feature type="transmembrane region" description="Helical" evidence="6">
    <location>
        <begin position="320"/>
        <end position="337"/>
    </location>
</feature>
<organism evidence="7 8">
    <name type="scientific">Cytobacillus dafuensis</name>
    <name type="common">Bacillus dafuensis</name>
    <dbReference type="NCBI Taxonomy" id="1742359"/>
    <lineage>
        <taxon>Bacteria</taxon>
        <taxon>Bacillati</taxon>
        <taxon>Bacillota</taxon>
        <taxon>Bacilli</taxon>
        <taxon>Bacillales</taxon>
        <taxon>Bacillaceae</taxon>
        <taxon>Cytobacillus</taxon>
    </lineage>
</organism>
<reference evidence="8" key="1">
    <citation type="submission" date="2019-08" db="EMBL/GenBank/DDBJ databases">
        <authorList>
            <person name="Zheng X."/>
        </authorList>
    </citation>
    <scope>NUCLEOTIDE SEQUENCE [LARGE SCALE GENOMIC DNA]</scope>
    <source>
        <strain evidence="8">FJAT-25496</strain>
    </source>
</reference>
<dbReference type="GO" id="GO:0051301">
    <property type="term" value="P:cell division"/>
    <property type="evidence" value="ECO:0007669"/>
    <property type="project" value="InterPro"/>
</dbReference>
<name>A0A5B8Z248_CYTDA</name>
<keyword evidence="5 6" id="KW-0472">Membrane</keyword>
<dbReference type="PANTHER" id="PTHR30474">
    <property type="entry name" value="CELL CYCLE PROTEIN"/>
    <property type="match status" value="1"/>
</dbReference>
<protein>
    <submittedName>
        <fullName evidence="7">Rod shape-determining protein RodA</fullName>
    </submittedName>
</protein>
<dbReference type="AlphaFoldDB" id="A0A5B8Z248"/>
<evidence type="ECO:0000256" key="3">
    <source>
        <dbReference type="ARBA" id="ARBA00022960"/>
    </source>
</evidence>
<evidence type="ECO:0000256" key="5">
    <source>
        <dbReference type="ARBA" id="ARBA00023136"/>
    </source>
</evidence>
<feature type="transmembrane region" description="Helical" evidence="6">
    <location>
        <begin position="119"/>
        <end position="136"/>
    </location>
</feature>
<keyword evidence="4 6" id="KW-1133">Transmembrane helix</keyword>
<dbReference type="GO" id="GO:0005886">
    <property type="term" value="C:plasma membrane"/>
    <property type="evidence" value="ECO:0007669"/>
    <property type="project" value="TreeGrafter"/>
</dbReference>
<dbReference type="Pfam" id="PF01098">
    <property type="entry name" value="FTSW_RODA_SPOVE"/>
    <property type="match status" value="1"/>
</dbReference>
<evidence type="ECO:0000256" key="1">
    <source>
        <dbReference type="ARBA" id="ARBA00004141"/>
    </source>
</evidence>
<feature type="transmembrane region" description="Helical" evidence="6">
    <location>
        <begin position="290"/>
        <end position="308"/>
    </location>
</feature>
<sequence>MNKPLKISERFDWTLCLILFLFFLISCITIYSGQASGQYGNINFVLSQIKNYMIGVVIVAVVMYFDSEQIKRMSWLLYGIGILLLIGLFIAPDFLVPEKKGARLWYDIPKLGSIQPSEFVKVFLIIALSKVIVDHYEKFIVKTLKTDLFLFLKLGIVTAVPLVLIIGDDLGTALVIMAIFAGIVLVSGISWKIIVPIFGLAGTLAGTIFALVIYAPEFLEKYLKVDTYQFYRIYSWLDPVGHKQGAGMQLYNSMQAIGSGQLTGKGFSESQVYIPDRHTDFIFSVIGEEYGFIGASFVIGLYFLLIYHITKTALDTKDPFNTYICVGIISMITFHVFQNIGMTIQVLPITGIPLPFISYGGSSLMGNMMAMGLIFSIRYHEKAYMFGSDSKYLAQKAN</sequence>
<evidence type="ECO:0000313" key="7">
    <source>
        <dbReference type="EMBL" id="QED46333.1"/>
    </source>
</evidence>
<accession>A0A5B8Z248</accession>
<dbReference type="STRING" id="1742359.GCA_001439625_04443"/>
<keyword evidence="2 6" id="KW-0812">Transmembrane</keyword>
<dbReference type="GO" id="GO:0032153">
    <property type="term" value="C:cell division site"/>
    <property type="evidence" value="ECO:0007669"/>
    <property type="project" value="TreeGrafter"/>
</dbReference>
<dbReference type="GO" id="GO:0015648">
    <property type="term" value="F:lipid-linked peptidoglycan transporter activity"/>
    <property type="evidence" value="ECO:0007669"/>
    <property type="project" value="TreeGrafter"/>
</dbReference>
<feature type="transmembrane region" description="Helical" evidence="6">
    <location>
        <begin position="197"/>
        <end position="215"/>
    </location>
</feature>
<dbReference type="InterPro" id="IPR001182">
    <property type="entry name" value="FtsW/RodA"/>
</dbReference>
<dbReference type="Proteomes" id="UP000321555">
    <property type="component" value="Chromosome"/>
</dbReference>
<evidence type="ECO:0000313" key="8">
    <source>
        <dbReference type="Proteomes" id="UP000321555"/>
    </source>
</evidence>
<dbReference type="RefSeq" id="WP_057775745.1">
    <property type="nucleotide sequence ID" value="NZ_CP042593.1"/>
</dbReference>
<gene>
    <name evidence="7" type="ORF">FSZ17_03010</name>
</gene>
<dbReference type="GO" id="GO:0008360">
    <property type="term" value="P:regulation of cell shape"/>
    <property type="evidence" value="ECO:0007669"/>
    <property type="project" value="UniProtKB-KW"/>
</dbReference>
<feature type="transmembrane region" description="Helical" evidence="6">
    <location>
        <begin position="76"/>
        <end position="96"/>
    </location>
</feature>
<feature type="transmembrane region" description="Helical" evidence="6">
    <location>
        <begin position="44"/>
        <end position="64"/>
    </location>
</feature>
<feature type="transmembrane region" description="Helical" evidence="6">
    <location>
        <begin position="172"/>
        <end position="190"/>
    </location>
</feature>
<dbReference type="EMBL" id="CP042593">
    <property type="protein sequence ID" value="QED46333.1"/>
    <property type="molecule type" value="Genomic_DNA"/>
</dbReference>
<comment type="subcellular location">
    <subcellularLocation>
        <location evidence="1">Membrane</location>
        <topology evidence="1">Multi-pass membrane protein</topology>
    </subcellularLocation>
</comment>
<keyword evidence="8" id="KW-1185">Reference proteome</keyword>